<gene>
    <name evidence="2" type="ORF">DAMO_3168</name>
</gene>
<proteinExistence type="predicted"/>
<keyword evidence="1" id="KW-0732">Signal</keyword>
<evidence type="ECO:0000256" key="1">
    <source>
        <dbReference type="SAM" id="SignalP"/>
    </source>
</evidence>
<dbReference type="Gene3D" id="2.60.40.420">
    <property type="entry name" value="Cupredoxins - blue copper proteins"/>
    <property type="match status" value="1"/>
</dbReference>
<dbReference type="EMBL" id="FP565575">
    <property type="protein sequence ID" value="CBE70241.1"/>
    <property type="molecule type" value="Genomic_DNA"/>
</dbReference>
<evidence type="ECO:0000313" key="2">
    <source>
        <dbReference type="EMBL" id="CBE70241.1"/>
    </source>
</evidence>
<dbReference type="InterPro" id="IPR008972">
    <property type="entry name" value="Cupredoxin"/>
</dbReference>
<organism evidence="2 3">
    <name type="scientific">Methylomirabilis oxygeniifera</name>
    <dbReference type="NCBI Taxonomy" id="671143"/>
    <lineage>
        <taxon>Bacteria</taxon>
        <taxon>Candidatus Methylomirabilota</taxon>
        <taxon>Candidatus Methylomirabilia</taxon>
        <taxon>Candidatus Methylomirabilales</taxon>
        <taxon>Candidatus Methylomirabilaceae</taxon>
        <taxon>Candidatus Methylomirabilis</taxon>
    </lineage>
</organism>
<protein>
    <recommendedName>
        <fullName evidence="4">Blue (type 1) copper domain-containing protein</fullName>
    </recommendedName>
</protein>
<dbReference type="eggNOG" id="COG3794">
    <property type="taxonomic scope" value="Bacteria"/>
</dbReference>
<evidence type="ECO:0008006" key="4">
    <source>
        <dbReference type="Google" id="ProtNLM"/>
    </source>
</evidence>
<dbReference type="Proteomes" id="UP000006898">
    <property type="component" value="Chromosome"/>
</dbReference>
<dbReference type="PATRIC" id="fig|671143.5.peg.2791"/>
<dbReference type="AlphaFoldDB" id="D5MN97"/>
<accession>D5MN97</accession>
<dbReference type="KEGG" id="mox:DAMO_3168"/>
<feature type="chain" id="PRO_5003074673" description="Blue (type 1) copper domain-containing protein" evidence="1">
    <location>
        <begin position="20"/>
        <end position="153"/>
    </location>
</feature>
<reference evidence="2 3" key="1">
    <citation type="journal article" date="2010" name="Nature">
        <title>Nitrite-driven anaerobic methane oxidation by oxygenic bacteria.</title>
        <authorList>
            <person name="Ettwig K.F."/>
            <person name="Butler M.K."/>
            <person name="Le Paslier D."/>
            <person name="Pelletier E."/>
            <person name="Mangenot S."/>
            <person name="Kuypers M.M.M."/>
            <person name="Schreiber F."/>
            <person name="Dutilh B.E."/>
            <person name="Zedelius J."/>
            <person name="de Beer D."/>
            <person name="Gloerich J."/>
            <person name="Wessels H.J.C.T."/>
            <person name="van Allen T."/>
            <person name="Luesken F."/>
            <person name="Wu M."/>
            <person name="van de Pas-Schoonen K.T."/>
            <person name="Op den Camp H.J.M."/>
            <person name="Janssen-Megens E.M."/>
            <person name="Francoijs K-J."/>
            <person name="Stunnenberg H."/>
            <person name="Weissenbach J."/>
            <person name="Jetten M.S.M."/>
            <person name="Strous M."/>
        </authorList>
    </citation>
    <scope>NUCLEOTIDE SEQUENCE [LARGE SCALE GENOMIC DNA]</scope>
</reference>
<feature type="signal peptide" evidence="1">
    <location>
        <begin position="1"/>
        <end position="19"/>
    </location>
</feature>
<evidence type="ECO:0000313" key="3">
    <source>
        <dbReference type="Proteomes" id="UP000006898"/>
    </source>
</evidence>
<dbReference type="STRING" id="671143.DAMO_3168"/>
<sequence>MRIPLVFVSLLMVVMAAWPANGSLQDLSIPADMQPIGIVKVVTVLVTQMSSGRVDLDVIPRTIEISPGETVLWVNAVPESLARVVFDENIPSGKACGTPKESATPSSGSCTSDPIVPGAMGAFRFDSPGTYTYRMLMSSSAGVALLKGQVVVK</sequence>
<dbReference type="SUPFAM" id="SSF49503">
    <property type="entry name" value="Cupredoxins"/>
    <property type="match status" value="1"/>
</dbReference>
<dbReference type="HOGENOM" id="CLU_1709881_0_0_0"/>
<name>D5MN97_METO1</name>